<protein>
    <recommendedName>
        <fullName evidence="3">DUF3786 domain-containing protein</fullName>
    </recommendedName>
</protein>
<reference evidence="1" key="1">
    <citation type="submission" date="2023-01" db="EMBL/GenBank/DDBJ databases">
        <title>Human gut microbiome strain richness.</title>
        <authorList>
            <person name="Chen-Liaw A."/>
        </authorList>
    </citation>
    <scope>NUCLEOTIDE SEQUENCE</scope>
    <source>
        <strain evidence="1">1001287st1_F4_1001285I_161205</strain>
    </source>
</reference>
<dbReference type="AlphaFoldDB" id="A0AAW6CGM5"/>
<name>A0AAW6CGM5_FLAPL</name>
<sequence length="184" mass="21658">MYDYEYEEDVLLTLRLLKYLQEESPARAQEAVEAFKTLVPEDPYEFIEYTFWDIFTDITFASDEAEELTIATFSHREINRFYALLARLELIEGQQTGASQKKVHDIVEFFLCGATYSVFQFSVQVVDASVTINLQLSPDCYDPLPFFNSFIDMLLYFRQESQRLEELIRQDEQKTEHLPREEAA</sequence>
<evidence type="ECO:0000313" key="2">
    <source>
        <dbReference type="Proteomes" id="UP001211173"/>
    </source>
</evidence>
<accession>A0AAW6CGM5</accession>
<comment type="caution">
    <text evidence="1">The sequence shown here is derived from an EMBL/GenBank/DDBJ whole genome shotgun (WGS) entry which is preliminary data.</text>
</comment>
<dbReference type="RefSeq" id="WP_195324966.1">
    <property type="nucleotide sequence ID" value="NZ_JADMVZ010000006.1"/>
</dbReference>
<dbReference type="Proteomes" id="UP001211173">
    <property type="component" value="Unassembled WGS sequence"/>
</dbReference>
<organism evidence="1 2">
    <name type="scientific">Flavonifractor plautii</name>
    <name type="common">Fusobacterium plautii</name>
    <dbReference type="NCBI Taxonomy" id="292800"/>
    <lineage>
        <taxon>Bacteria</taxon>
        <taxon>Bacillati</taxon>
        <taxon>Bacillota</taxon>
        <taxon>Clostridia</taxon>
        <taxon>Eubacteriales</taxon>
        <taxon>Oscillospiraceae</taxon>
        <taxon>Flavonifractor</taxon>
    </lineage>
</organism>
<dbReference type="EMBL" id="JAQLWV010000004">
    <property type="protein sequence ID" value="MDB7932189.1"/>
    <property type="molecule type" value="Genomic_DNA"/>
</dbReference>
<evidence type="ECO:0008006" key="3">
    <source>
        <dbReference type="Google" id="ProtNLM"/>
    </source>
</evidence>
<gene>
    <name evidence="1" type="ORF">PNE06_03780</name>
</gene>
<proteinExistence type="predicted"/>
<evidence type="ECO:0000313" key="1">
    <source>
        <dbReference type="EMBL" id="MDB7932189.1"/>
    </source>
</evidence>